<protein>
    <submittedName>
        <fullName evidence="1">Os02g0829000 protein</fullName>
    </submittedName>
</protein>
<sequence>MLLDRYCLSVLSSSIDQVYIWISESLQMPTRPLSNSSMDMIIVMSIDVQCHSLLGARSKPPVHIISYEIDLKLKQFR</sequence>
<accession>A0A0P0VRL1</accession>
<reference evidence="2" key="1">
    <citation type="journal article" date="2005" name="Nature">
        <title>The map-based sequence of the rice genome.</title>
        <authorList>
            <consortium name="International rice genome sequencing project (IRGSP)"/>
            <person name="Matsumoto T."/>
            <person name="Wu J."/>
            <person name="Kanamori H."/>
            <person name="Katayose Y."/>
            <person name="Fujisawa M."/>
            <person name="Namiki N."/>
            <person name="Mizuno H."/>
            <person name="Yamamoto K."/>
            <person name="Antonio B.A."/>
            <person name="Baba T."/>
            <person name="Sakata K."/>
            <person name="Nagamura Y."/>
            <person name="Aoki H."/>
            <person name="Arikawa K."/>
            <person name="Arita K."/>
            <person name="Bito T."/>
            <person name="Chiden Y."/>
            <person name="Fujitsuka N."/>
            <person name="Fukunaka R."/>
            <person name="Hamada M."/>
            <person name="Harada C."/>
            <person name="Hayashi A."/>
            <person name="Hijishita S."/>
            <person name="Honda M."/>
            <person name="Hosokawa S."/>
            <person name="Ichikawa Y."/>
            <person name="Idonuma A."/>
            <person name="Iijima M."/>
            <person name="Ikeda M."/>
            <person name="Ikeno M."/>
            <person name="Ito K."/>
            <person name="Ito S."/>
            <person name="Ito T."/>
            <person name="Ito Y."/>
            <person name="Ito Y."/>
            <person name="Iwabuchi A."/>
            <person name="Kamiya K."/>
            <person name="Karasawa W."/>
            <person name="Kurita K."/>
            <person name="Katagiri S."/>
            <person name="Kikuta A."/>
            <person name="Kobayashi H."/>
            <person name="Kobayashi N."/>
            <person name="Machita K."/>
            <person name="Maehara T."/>
            <person name="Masukawa M."/>
            <person name="Mizubayashi T."/>
            <person name="Mukai Y."/>
            <person name="Nagasaki H."/>
            <person name="Nagata Y."/>
            <person name="Naito S."/>
            <person name="Nakashima M."/>
            <person name="Nakama Y."/>
            <person name="Nakamichi Y."/>
            <person name="Nakamura M."/>
            <person name="Meguro A."/>
            <person name="Negishi M."/>
            <person name="Ohta I."/>
            <person name="Ohta T."/>
            <person name="Okamoto M."/>
            <person name="Ono N."/>
            <person name="Saji S."/>
            <person name="Sakaguchi M."/>
            <person name="Sakai K."/>
            <person name="Shibata M."/>
            <person name="Shimokawa T."/>
            <person name="Song J."/>
            <person name="Takazaki Y."/>
            <person name="Terasawa K."/>
            <person name="Tsugane M."/>
            <person name="Tsuji K."/>
            <person name="Ueda S."/>
            <person name="Waki K."/>
            <person name="Yamagata H."/>
            <person name="Yamamoto M."/>
            <person name="Yamamoto S."/>
            <person name="Yamane H."/>
            <person name="Yoshiki S."/>
            <person name="Yoshihara R."/>
            <person name="Yukawa K."/>
            <person name="Zhong H."/>
            <person name="Yano M."/>
            <person name="Yuan Q."/>
            <person name="Ouyang S."/>
            <person name="Liu J."/>
            <person name="Jones K.M."/>
            <person name="Gansberger K."/>
            <person name="Moffat K."/>
            <person name="Hill J."/>
            <person name="Bera J."/>
            <person name="Fadrosh D."/>
            <person name="Jin S."/>
            <person name="Johri S."/>
            <person name="Kim M."/>
            <person name="Overton L."/>
            <person name="Reardon M."/>
            <person name="Tsitrin T."/>
            <person name="Vuong H."/>
            <person name="Weaver B."/>
            <person name="Ciecko A."/>
            <person name="Tallon L."/>
            <person name="Jackson J."/>
            <person name="Pai G."/>
            <person name="Aken S.V."/>
            <person name="Utterback T."/>
            <person name="Reidmuller S."/>
            <person name="Feldblyum T."/>
            <person name="Hsiao J."/>
            <person name="Zismann V."/>
            <person name="Iobst S."/>
            <person name="de Vazeille A.R."/>
            <person name="Buell C.R."/>
            <person name="Ying K."/>
            <person name="Li Y."/>
            <person name="Lu T."/>
            <person name="Huang Y."/>
            <person name="Zhao Q."/>
            <person name="Feng Q."/>
            <person name="Zhang L."/>
            <person name="Zhu J."/>
            <person name="Weng Q."/>
            <person name="Mu J."/>
            <person name="Lu Y."/>
            <person name="Fan D."/>
            <person name="Liu Y."/>
            <person name="Guan J."/>
            <person name="Zhang Y."/>
            <person name="Yu S."/>
            <person name="Liu X."/>
            <person name="Zhang Y."/>
            <person name="Hong G."/>
            <person name="Han B."/>
            <person name="Choisne N."/>
            <person name="Demange N."/>
            <person name="Orjeda G."/>
            <person name="Samain S."/>
            <person name="Cattolico L."/>
            <person name="Pelletier E."/>
            <person name="Couloux A."/>
            <person name="Segurens B."/>
            <person name="Wincker P."/>
            <person name="D'Hont A."/>
            <person name="Scarpelli C."/>
            <person name="Weissenbach J."/>
            <person name="Salanoubat M."/>
            <person name="Quetier F."/>
            <person name="Yu Y."/>
            <person name="Kim H.R."/>
            <person name="Rambo T."/>
            <person name="Currie J."/>
            <person name="Collura K."/>
            <person name="Luo M."/>
            <person name="Yang T."/>
            <person name="Ammiraju J.S.S."/>
            <person name="Engler F."/>
            <person name="Soderlund C."/>
            <person name="Wing R.A."/>
            <person name="Palmer L.E."/>
            <person name="de la Bastide M."/>
            <person name="Spiegel L."/>
            <person name="Nascimento L."/>
            <person name="Zutavern T."/>
            <person name="O'Shaughnessy A."/>
            <person name="Dike S."/>
            <person name="Dedhia N."/>
            <person name="Preston R."/>
            <person name="Balija V."/>
            <person name="McCombie W.R."/>
            <person name="Chow T."/>
            <person name="Chen H."/>
            <person name="Chung M."/>
            <person name="Chen C."/>
            <person name="Shaw J."/>
            <person name="Wu H."/>
            <person name="Hsiao K."/>
            <person name="Chao Y."/>
            <person name="Chu M."/>
            <person name="Cheng C."/>
            <person name="Hour A."/>
            <person name="Lee P."/>
            <person name="Lin S."/>
            <person name="Lin Y."/>
            <person name="Liou J."/>
            <person name="Liu S."/>
            <person name="Hsing Y."/>
            <person name="Raghuvanshi S."/>
            <person name="Mohanty A."/>
            <person name="Bharti A.K."/>
            <person name="Gaur A."/>
            <person name="Gupta V."/>
            <person name="Kumar D."/>
            <person name="Ravi V."/>
            <person name="Vij S."/>
            <person name="Kapur A."/>
            <person name="Khurana P."/>
            <person name="Khurana P."/>
            <person name="Khurana J.P."/>
            <person name="Tyagi A.K."/>
            <person name="Gaikwad K."/>
            <person name="Singh A."/>
            <person name="Dalal V."/>
            <person name="Srivastava S."/>
            <person name="Dixit A."/>
            <person name="Pal A.K."/>
            <person name="Ghazi I.A."/>
            <person name="Yadav M."/>
            <person name="Pandit A."/>
            <person name="Bhargava A."/>
            <person name="Sureshbabu K."/>
            <person name="Batra K."/>
            <person name="Sharma T.R."/>
            <person name="Mohapatra T."/>
            <person name="Singh N.K."/>
            <person name="Messing J."/>
            <person name="Nelson A.B."/>
            <person name="Fuks G."/>
            <person name="Kavchok S."/>
            <person name="Keizer G."/>
            <person name="Linton E."/>
            <person name="Llaca V."/>
            <person name="Song R."/>
            <person name="Tanyolac B."/>
            <person name="Young S."/>
            <person name="Ho-Il K."/>
            <person name="Hahn J.H."/>
            <person name="Sangsakoo G."/>
            <person name="Vanavichit A."/>
            <person name="de Mattos Luiz.A.T."/>
            <person name="Zimmer P.D."/>
            <person name="Malone G."/>
            <person name="Dellagostin O."/>
            <person name="de Oliveira A.C."/>
            <person name="Bevan M."/>
            <person name="Bancroft I."/>
            <person name="Minx P."/>
            <person name="Cordum H."/>
            <person name="Wilson R."/>
            <person name="Cheng Z."/>
            <person name="Jin W."/>
            <person name="Jiang J."/>
            <person name="Leong S.A."/>
            <person name="Iwama H."/>
            <person name="Gojobori T."/>
            <person name="Itoh T."/>
            <person name="Niimura Y."/>
            <person name="Fujii Y."/>
            <person name="Habara T."/>
            <person name="Sakai H."/>
            <person name="Sato Y."/>
            <person name="Wilson G."/>
            <person name="Kumar K."/>
            <person name="McCouch S."/>
            <person name="Juretic N."/>
            <person name="Hoen D."/>
            <person name="Wright S."/>
            <person name="Bruskiewich R."/>
            <person name="Bureau T."/>
            <person name="Miyao A."/>
            <person name="Hirochika H."/>
            <person name="Nishikawa T."/>
            <person name="Kadowaki K."/>
            <person name="Sugiura M."/>
            <person name="Burr B."/>
            <person name="Sasaki T."/>
        </authorList>
    </citation>
    <scope>NUCLEOTIDE SEQUENCE [LARGE SCALE GENOMIC DNA]</scope>
    <source>
        <strain evidence="2">cv. Nipponbare</strain>
    </source>
</reference>
<dbReference type="InParanoid" id="A0A0P0VRL1"/>
<reference evidence="1 2" key="2">
    <citation type="journal article" date="2013" name="Plant Cell Physiol.">
        <title>Rice Annotation Project Database (RAP-DB): an integrative and interactive database for rice genomics.</title>
        <authorList>
            <person name="Sakai H."/>
            <person name="Lee S.S."/>
            <person name="Tanaka T."/>
            <person name="Numa H."/>
            <person name="Kim J."/>
            <person name="Kawahara Y."/>
            <person name="Wakimoto H."/>
            <person name="Yang C.C."/>
            <person name="Iwamoto M."/>
            <person name="Abe T."/>
            <person name="Yamada Y."/>
            <person name="Muto A."/>
            <person name="Inokuchi H."/>
            <person name="Ikemura T."/>
            <person name="Matsumoto T."/>
            <person name="Sasaki T."/>
            <person name="Itoh T."/>
        </authorList>
    </citation>
    <scope>NUCLEOTIDE SEQUENCE [LARGE SCALE GENOMIC DNA]</scope>
    <source>
        <strain evidence="2">cv. Nipponbare</strain>
    </source>
</reference>
<gene>
    <name evidence="1" type="ordered locus">Os02g0829000</name>
    <name evidence="1" type="ORF">OSNPB_020829000</name>
</gene>
<reference evidence="1 2" key="3">
    <citation type="journal article" date="2013" name="Rice">
        <title>Improvement of the Oryza sativa Nipponbare reference genome using next generation sequence and optical map data.</title>
        <authorList>
            <person name="Kawahara Y."/>
            <person name="de la Bastide M."/>
            <person name="Hamilton J.P."/>
            <person name="Kanamori H."/>
            <person name="McCombie W.R."/>
            <person name="Ouyang S."/>
            <person name="Schwartz D.C."/>
            <person name="Tanaka T."/>
            <person name="Wu J."/>
            <person name="Zhou S."/>
            <person name="Childs K.L."/>
            <person name="Davidson R.M."/>
            <person name="Lin H."/>
            <person name="Quesada-Ocampo L."/>
            <person name="Vaillancourt B."/>
            <person name="Sakai H."/>
            <person name="Lee S.S."/>
            <person name="Kim J."/>
            <person name="Numa H."/>
            <person name="Itoh T."/>
            <person name="Buell C.R."/>
            <person name="Matsumoto T."/>
        </authorList>
    </citation>
    <scope>NUCLEOTIDE SEQUENCE [LARGE SCALE GENOMIC DNA]</scope>
    <source>
        <strain evidence="2">cv. Nipponbare</strain>
    </source>
</reference>
<organism evidence="1 2">
    <name type="scientific">Oryza sativa subsp. japonica</name>
    <name type="common">Rice</name>
    <dbReference type="NCBI Taxonomy" id="39947"/>
    <lineage>
        <taxon>Eukaryota</taxon>
        <taxon>Viridiplantae</taxon>
        <taxon>Streptophyta</taxon>
        <taxon>Embryophyta</taxon>
        <taxon>Tracheophyta</taxon>
        <taxon>Spermatophyta</taxon>
        <taxon>Magnoliopsida</taxon>
        <taxon>Liliopsida</taxon>
        <taxon>Poales</taxon>
        <taxon>Poaceae</taxon>
        <taxon>BOP clade</taxon>
        <taxon>Oryzoideae</taxon>
        <taxon>Oryzeae</taxon>
        <taxon>Oryzinae</taxon>
        <taxon>Oryza</taxon>
        <taxon>Oryza sativa</taxon>
    </lineage>
</organism>
<dbReference type="AlphaFoldDB" id="A0A0P0VRL1"/>
<dbReference type="PaxDb" id="39947-A0A0P0VRL1"/>
<dbReference type="Proteomes" id="UP000059680">
    <property type="component" value="Chromosome 2"/>
</dbReference>
<keyword evidence="2" id="KW-1185">Reference proteome</keyword>
<evidence type="ECO:0000313" key="1">
    <source>
        <dbReference type="EMBL" id="BAS81723.1"/>
    </source>
</evidence>
<dbReference type="EMBL" id="AP014958">
    <property type="protein sequence ID" value="BAS81723.1"/>
    <property type="molecule type" value="Genomic_DNA"/>
</dbReference>
<evidence type="ECO:0000313" key="2">
    <source>
        <dbReference type="Proteomes" id="UP000059680"/>
    </source>
</evidence>
<proteinExistence type="predicted"/>
<dbReference type="Gramene" id="Os02t0829000-01">
    <property type="protein sequence ID" value="Os02t0829000-01"/>
    <property type="gene ID" value="Os02g0829000"/>
</dbReference>
<name>A0A0P0VRL1_ORYSJ</name>